<proteinExistence type="predicted"/>
<evidence type="ECO:0008006" key="3">
    <source>
        <dbReference type="Google" id="ProtNLM"/>
    </source>
</evidence>
<evidence type="ECO:0000313" key="2">
    <source>
        <dbReference type="Proteomes" id="UP000034044"/>
    </source>
</evidence>
<reference evidence="1 2" key="1">
    <citation type="journal article" date="2015" name="Nature">
        <title>rRNA introns, odd ribosomes, and small enigmatic genomes across a large radiation of phyla.</title>
        <authorList>
            <person name="Brown C.T."/>
            <person name="Hug L.A."/>
            <person name="Thomas B.C."/>
            <person name="Sharon I."/>
            <person name="Castelle C.J."/>
            <person name="Singh A."/>
            <person name="Wilkins M.J."/>
            <person name="Williams K.H."/>
            <person name="Banfield J.F."/>
        </authorList>
    </citation>
    <scope>NUCLEOTIDE SEQUENCE [LARGE SCALE GENOMIC DNA]</scope>
</reference>
<protein>
    <recommendedName>
        <fullName evidence="3">Fibronectin type-III domain-containing protein</fullName>
    </recommendedName>
</protein>
<feature type="non-terminal residue" evidence="1">
    <location>
        <position position="1"/>
    </location>
</feature>
<dbReference type="InterPro" id="IPR013783">
    <property type="entry name" value="Ig-like_fold"/>
</dbReference>
<evidence type="ECO:0000313" key="1">
    <source>
        <dbReference type="EMBL" id="KKQ22022.1"/>
    </source>
</evidence>
<comment type="caution">
    <text evidence="1">The sequence shown here is derived from an EMBL/GenBank/DDBJ whole genome shotgun (WGS) entry which is preliminary data.</text>
</comment>
<accession>A0A0G0FVU2</accession>
<dbReference type="AlphaFoldDB" id="A0A0G0FVU2"/>
<gene>
    <name evidence="1" type="ORF">US36_C0010G0001</name>
</gene>
<sequence>VGIQIPTAIADNSYLGNIVLTRTADSKTDTYGGGNYRILPRIISLNPSSGAQNDALTVIGNHLCQAGSANCPNAFSYSTPIYNVLFDATNALNPTVWNWTNGDSSTNGVDVKVPAGSGIVAVKVTSYDYDSNTATFSYLSTVPKPPANLQQFKSDAVTEISVGGGTNGTTVILEADISATSSIQMFLEVEVKSINSVFDGTITASSTIFGPGTSYADVEATVSGLSNGSQYHWRARGKNSSTAEVSNWVAFGSNPSGDGSADGSPANIDFYVDTSGPAISGVCAVNPTASSCDSSQPTDIQAQIRWSTDESATRQIGYGSSCASGGDAATVFANMTSKQPSSPSGISSSPHSVILSGLQASQTYNYKIRSSDAIGNISYDPADTTCRSFGTSAPQTRVMKTLEFYIEQATAIGNSFSKNFDTFVSESKADRSNIYFKSVIIEIFGTSVGDGVGDITVSATLNGNLSTYILADPGNGKAISWNLSKATSSINFDCVYCTDNTTASSTLDVSVSGPTSNSLLGAKAIITYYYEPL</sequence>
<name>A0A0G0FVU2_9BACT</name>
<dbReference type="Proteomes" id="UP000034044">
    <property type="component" value="Unassembled WGS sequence"/>
</dbReference>
<organism evidence="1 2">
    <name type="scientific">Candidatus Wolfebacteria bacterium GW2011_GWC1_37_10</name>
    <dbReference type="NCBI Taxonomy" id="1619010"/>
    <lineage>
        <taxon>Bacteria</taxon>
        <taxon>Candidatus Wolfeibacteriota</taxon>
    </lineage>
</organism>
<dbReference type="Gene3D" id="2.60.40.10">
    <property type="entry name" value="Immunoglobulins"/>
    <property type="match status" value="1"/>
</dbReference>
<dbReference type="EMBL" id="LBSR01000010">
    <property type="protein sequence ID" value="KKQ22022.1"/>
    <property type="molecule type" value="Genomic_DNA"/>
</dbReference>